<dbReference type="Proteomes" id="UP000324832">
    <property type="component" value="Unassembled WGS sequence"/>
</dbReference>
<reference evidence="1 2" key="1">
    <citation type="submission" date="2017-07" db="EMBL/GenBank/DDBJ databases">
        <authorList>
            <person name="Talla V."/>
            <person name="Backstrom N."/>
        </authorList>
    </citation>
    <scope>NUCLEOTIDE SEQUENCE [LARGE SCALE GENOMIC DNA]</scope>
</reference>
<keyword evidence="2" id="KW-1185">Reference proteome</keyword>
<feature type="non-terminal residue" evidence="1">
    <location>
        <position position="1"/>
    </location>
</feature>
<gene>
    <name evidence="1" type="ORF">LSINAPIS_LOCUS1725</name>
</gene>
<protein>
    <submittedName>
        <fullName evidence="1">Uncharacterized protein</fullName>
    </submittedName>
</protein>
<dbReference type="EMBL" id="FZQP02000293">
    <property type="protein sequence ID" value="VVC88324.1"/>
    <property type="molecule type" value="Genomic_DNA"/>
</dbReference>
<name>A0A5E4PTC1_9NEOP</name>
<dbReference type="AlphaFoldDB" id="A0A5E4PTC1"/>
<accession>A0A5E4PTC1</accession>
<evidence type="ECO:0000313" key="1">
    <source>
        <dbReference type="EMBL" id="VVC88324.1"/>
    </source>
</evidence>
<evidence type="ECO:0000313" key="2">
    <source>
        <dbReference type="Proteomes" id="UP000324832"/>
    </source>
</evidence>
<proteinExistence type="predicted"/>
<organism evidence="1 2">
    <name type="scientific">Leptidea sinapis</name>
    <dbReference type="NCBI Taxonomy" id="189913"/>
    <lineage>
        <taxon>Eukaryota</taxon>
        <taxon>Metazoa</taxon>
        <taxon>Ecdysozoa</taxon>
        <taxon>Arthropoda</taxon>
        <taxon>Hexapoda</taxon>
        <taxon>Insecta</taxon>
        <taxon>Pterygota</taxon>
        <taxon>Neoptera</taxon>
        <taxon>Endopterygota</taxon>
        <taxon>Lepidoptera</taxon>
        <taxon>Glossata</taxon>
        <taxon>Ditrysia</taxon>
        <taxon>Papilionoidea</taxon>
        <taxon>Pieridae</taxon>
        <taxon>Dismorphiinae</taxon>
        <taxon>Leptidea</taxon>
    </lineage>
</organism>
<sequence length="55" mass="6334">CNFRIYPVYVSTLLANCVINKRAKSFKYHRPSQKHTLVYSVKSASHALCRRTSSC</sequence>